<name>A0ABX6IHQ3_9ACTN</name>
<reference evidence="2" key="1">
    <citation type="journal article" date="2021" name="Nat. Microbiol.">
        <title>Cocultivation of an ultrasmall environmental parasitic bacterium with lytic ability against bacteria associated with wastewater foams.</title>
        <authorList>
            <person name="Batinovic S."/>
            <person name="Rose J.J.A."/>
            <person name="Ratcliffe J."/>
            <person name="Seviour R.J."/>
            <person name="Petrovski S."/>
        </authorList>
    </citation>
    <scope>NUCLEOTIDE SEQUENCE</scope>
    <source>
        <strain evidence="2">CON9</strain>
    </source>
</reference>
<dbReference type="CDD" id="cd00229">
    <property type="entry name" value="SGNH_hydrolase"/>
    <property type="match status" value="1"/>
</dbReference>
<sequence>MASPVYTNPAFAEHWKMALLKRKGQKPARIVIVSGSLSEMISYGGCTKSWCDMLGDRIFIPTSAEWGLGTNGNGADFWNPTKSTSGSFYVTAEVGNHSPVRKGTATAGGFIEWDVTEYHRVRPLIVKASWTGHPVVSIDDSTPITTDAMNWTVWDPSGISQNTILGPAFDVTAASSFKLIKPSVADLIVHGIVVDKTLNTEIQVLNLSRSGTTSAQWGTWFEPARDGDESMIELTRGFNPDLVAFGSWGNDFHEGVNQSTLNSRLDALYARLQVLCPNADFFTWNEPPAVDPNDPSFETAWNTFNQWIRDWNEANDIPYSDWGAYMPTSGIHNEYYGSDQTHGNVAFSQLIADDSAEIVLP</sequence>
<accession>A0ABX6IHQ3</accession>
<proteinExistence type="predicted"/>
<dbReference type="InterPro" id="IPR036514">
    <property type="entry name" value="SGNH_hydro_sf"/>
</dbReference>
<dbReference type="Gene3D" id="3.40.50.1110">
    <property type="entry name" value="SGNH hydrolase"/>
    <property type="match status" value="1"/>
</dbReference>
<dbReference type="SUPFAM" id="SSF52266">
    <property type="entry name" value="SGNH hydrolase"/>
    <property type="match status" value="1"/>
</dbReference>
<dbReference type="RefSeq" id="WP_213249588.1">
    <property type="nucleotide sequence ID" value="NZ_CP045806.1"/>
</dbReference>
<evidence type="ECO:0000259" key="1">
    <source>
        <dbReference type="Pfam" id="PF13472"/>
    </source>
</evidence>
<keyword evidence="3" id="KW-1185">Reference proteome</keyword>
<feature type="domain" description="SGNH hydrolase-type esterase" evidence="1">
    <location>
        <begin position="203"/>
        <end position="346"/>
    </location>
</feature>
<dbReference type="EMBL" id="CP045809">
    <property type="protein sequence ID" value="QHN35389.1"/>
    <property type="molecule type" value="Genomic_DNA"/>
</dbReference>
<organism evidence="2 3">
    <name type="scientific">Gordonia pseudamarae</name>
    <dbReference type="NCBI Taxonomy" id="2831662"/>
    <lineage>
        <taxon>Bacteria</taxon>
        <taxon>Bacillati</taxon>
        <taxon>Actinomycetota</taxon>
        <taxon>Actinomycetes</taxon>
        <taxon>Mycobacteriales</taxon>
        <taxon>Gordoniaceae</taxon>
        <taxon>Gordonia</taxon>
    </lineage>
</organism>
<dbReference type="Proteomes" id="UP001059836">
    <property type="component" value="Chromosome"/>
</dbReference>
<protein>
    <recommendedName>
        <fullName evidence="1">SGNH hydrolase-type esterase domain-containing protein</fullName>
    </recommendedName>
</protein>
<gene>
    <name evidence="2" type="ORF">GII31_11300</name>
</gene>
<evidence type="ECO:0000313" key="3">
    <source>
        <dbReference type="Proteomes" id="UP001059836"/>
    </source>
</evidence>
<dbReference type="Pfam" id="PF13472">
    <property type="entry name" value="Lipase_GDSL_2"/>
    <property type="match status" value="1"/>
</dbReference>
<evidence type="ECO:0000313" key="2">
    <source>
        <dbReference type="EMBL" id="QHN35389.1"/>
    </source>
</evidence>
<dbReference type="InterPro" id="IPR013830">
    <property type="entry name" value="SGNH_hydro"/>
</dbReference>